<evidence type="ECO:0000313" key="2">
    <source>
        <dbReference type="Proteomes" id="UP000289555"/>
    </source>
</evidence>
<gene>
    <name evidence="1" type="ORF">HORIV_22630</name>
</gene>
<dbReference type="Gene3D" id="3.30.70.1290">
    <property type="entry name" value="Transposase IS200-like"/>
    <property type="match status" value="1"/>
</dbReference>
<proteinExistence type="predicted"/>
<dbReference type="InterPro" id="IPR036515">
    <property type="entry name" value="Transposase_17_sf"/>
</dbReference>
<dbReference type="Proteomes" id="UP000289555">
    <property type="component" value="Chromosome"/>
</dbReference>
<keyword evidence="2" id="KW-1185">Reference proteome</keyword>
<organism evidence="1 2">
    <name type="scientific">Vreelandella olivaria</name>
    <dbReference type="NCBI Taxonomy" id="390919"/>
    <lineage>
        <taxon>Bacteria</taxon>
        <taxon>Pseudomonadati</taxon>
        <taxon>Pseudomonadota</taxon>
        <taxon>Gammaproteobacteria</taxon>
        <taxon>Oceanospirillales</taxon>
        <taxon>Halomonadaceae</taxon>
        <taxon>Vreelandella</taxon>
    </lineage>
</organism>
<dbReference type="EMBL" id="AP019416">
    <property type="protein sequence ID" value="BBI49842.1"/>
    <property type="molecule type" value="Genomic_DNA"/>
</dbReference>
<protein>
    <submittedName>
        <fullName evidence="1">Uncharacterized protein</fullName>
    </submittedName>
</protein>
<name>A0ABN5WSG4_9GAMM</name>
<sequence>MDYIHYNPVKHGWTNAPRDWEWSSFQQCVQKGWYASDWGTQQAPTLPKWIGNKGGNPSNAERCFRGALGLTSGFICI</sequence>
<evidence type="ECO:0000313" key="1">
    <source>
        <dbReference type="EMBL" id="BBI49842.1"/>
    </source>
</evidence>
<accession>A0ABN5WSG4</accession>
<reference evidence="2" key="1">
    <citation type="journal article" date="2019" name="Microbiol. Resour. Announc.">
        <title>Complete Genome Sequence of Halomonas olivaria, a Moderately Halophilic Bacterium Isolated from Olive Processing Effluents, Obtained by Nanopore Sequencing.</title>
        <authorList>
            <person name="Nagata S."/>
            <person name="Ii K.M."/>
            <person name="Tsukimi T."/>
            <person name="Miura M.C."/>
            <person name="Galipon J."/>
            <person name="Arakawa K."/>
        </authorList>
    </citation>
    <scope>NUCLEOTIDE SEQUENCE [LARGE SCALE GENOMIC DNA]</scope>
    <source>
        <strain evidence="2">TYRC17</strain>
    </source>
</reference>